<dbReference type="EMBL" id="CH902622">
    <property type="protein sequence ID" value="EDV34745.2"/>
    <property type="molecule type" value="Genomic_DNA"/>
</dbReference>
<keyword evidence="1" id="KW-0175">Coiled coil</keyword>
<proteinExistence type="predicted"/>
<evidence type="ECO:0000313" key="3">
    <source>
        <dbReference type="EMBL" id="EDV34745.2"/>
    </source>
</evidence>
<evidence type="ECO:0000256" key="2">
    <source>
        <dbReference type="SAM" id="SignalP"/>
    </source>
</evidence>
<feature type="coiled-coil region" evidence="1">
    <location>
        <begin position="145"/>
        <end position="172"/>
    </location>
</feature>
<dbReference type="InParanoid" id="B3MSJ0"/>
<organism evidence="3 4">
    <name type="scientific">Drosophila ananassae</name>
    <name type="common">Fruit fly</name>
    <dbReference type="NCBI Taxonomy" id="7217"/>
    <lineage>
        <taxon>Eukaryota</taxon>
        <taxon>Metazoa</taxon>
        <taxon>Ecdysozoa</taxon>
        <taxon>Arthropoda</taxon>
        <taxon>Hexapoda</taxon>
        <taxon>Insecta</taxon>
        <taxon>Pterygota</taxon>
        <taxon>Neoptera</taxon>
        <taxon>Endopterygota</taxon>
        <taxon>Diptera</taxon>
        <taxon>Brachycera</taxon>
        <taxon>Muscomorpha</taxon>
        <taxon>Ephydroidea</taxon>
        <taxon>Drosophilidae</taxon>
        <taxon>Drosophila</taxon>
        <taxon>Sophophora</taxon>
    </lineage>
</organism>
<evidence type="ECO:0008006" key="5">
    <source>
        <dbReference type="Google" id="ProtNLM"/>
    </source>
</evidence>
<gene>
    <name evidence="3" type="primary">Dana\GF21479</name>
    <name evidence="3" type="synonym">dana_GLEANR_4673</name>
    <name evidence="3" type="ORF">GF21479</name>
</gene>
<dbReference type="Pfam" id="PF06109">
    <property type="entry name" value="HlyE"/>
    <property type="match status" value="1"/>
</dbReference>
<reference evidence="3 4" key="1">
    <citation type="journal article" date="2007" name="Nature">
        <title>Evolution of genes and genomes on the Drosophila phylogeny.</title>
        <authorList>
            <consortium name="Drosophila 12 Genomes Consortium"/>
            <person name="Clark A.G."/>
            <person name="Eisen M.B."/>
            <person name="Smith D.R."/>
            <person name="Bergman C.M."/>
            <person name="Oliver B."/>
            <person name="Markow T.A."/>
            <person name="Kaufman T.C."/>
            <person name="Kellis M."/>
            <person name="Gelbart W."/>
            <person name="Iyer V.N."/>
            <person name="Pollard D.A."/>
            <person name="Sackton T.B."/>
            <person name="Larracuente A.M."/>
            <person name="Singh N.D."/>
            <person name="Abad J.P."/>
            <person name="Abt D.N."/>
            <person name="Adryan B."/>
            <person name="Aguade M."/>
            <person name="Akashi H."/>
            <person name="Anderson W.W."/>
            <person name="Aquadro C.F."/>
            <person name="Ardell D.H."/>
            <person name="Arguello R."/>
            <person name="Artieri C.G."/>
            <person name="Barbash D.A."/>
            <person name="Barker D."/>
            <person name="Barsanti P."/>
            <person name="Batterham P."/>
            <person name="Batzoglou S."/>
            <person name="Begun D."/>
            <person name="Bhutkar A."/>
            <person name="Blanco E."/>
            <person name="Bosak S.A."/>
            <person name="Bradley R.K."/>
            <person name="Brand A.D."/>
            <person name="Brent M.R."/>
            <person name="Brooks A.N."/>
            <person name="Brown R.H."/>
            <person name="Butlin R.K."/>
            <person name="Caggese C."/>
            <person name="Calvi B.R."/>
            <person name="Bernardo de Carvalho A."/>
            <person name="Caspi A."/>
            <person name="Castrezana S."/>
            <person name="Celniker S.E."/>
            <person name="Chang J.L."/>
            <person name="Chapple C."/>
            <person name="Chatterji S."/>
            <person name="Chinwalla A."/>
            <person name="Civetta A."/>
            <person name="Clifton S.W."/>
            <person name="Comeron J.M."/>
            <person name="Costello J.C."/>
            <person name="Coyne J.A."/>
            <person name="Daub J."/>
            <person name="David R.G."/>
            <person name="Delcher A.L."/>
            <person name="Delehaunty K."/>
            <person name="Do C.B."/>
            <person name="Ebling H."/>
            <person name="Edwards K."/>
            <person name="Eickbush T."/>
            <person name="Evans J.D."/>
            <person name="Filipski A."/>
            <person name="Findeiss S."/>
            <person name="Freyhult E."/>
            <person name="Fulton L."/>
            <person name="Fulton R."/>
            <person name="Garcia A.C."/>
            <person name="Gardiner A."/>
            <person name="Garfield D.A."/>
            <person name="Garvin B.E."/>
            <person name="Gibson G."/>
            <person name="Gilbert D."/>
            <person name="Gnerre S."/>
            <person name="Godfrey J."/>
            <person name="Good R."/>
            <person name="Gotea V."/>
            <person name="Gravely B."/>
            <person name="Greenberg A.J."/>
            <person name="Griffiths-Jones S."/>
            <person name="Gross S."/>
            <person name="Guigo R."/>
            <person name="Gustafson E.A."/>
            <person name="Haerty W."/>
            <person name="Hahn M.W."/>
            <person name="Halligan D.L."/>
            <person name="Halpern A.L."/>
            <person name="Halter G.M."/>
            <person name="Han M.V."/>
            <person name="Heger A."/>
            <person name="Hillier L."/>
            <person name="Hinrichs A.S."/>
            <person name="Holmes I."/>
            <person name="Hoskins R.A."/>
            <person name="Hubisz M.J."/>
            <person name="Hultmark D."/>
            <person name="Huntley M.A."/>
            <person name="Jaffe D.B."/>
            <person name="Jagadeeshan S."/>
            <person name="Jeck W.R."/>
            <person name="Johnson J."/>
            <person name="Jones C.D."/>
            <person name="Jordan W.C."/>
            <person name="Karpen G.H."/>
            <person name="Kataoka E."/>
            <person name="Keightley P.D."/>
            <person name="Kheradpour P."/>
            <person name="Kirkness E.F."/>
            <person name="Koerich L.B."/>
            <person name="Kristiansen K."/>
            <person name="Kudrna D."/>
            <person name="Kulathinal R.J."/>
            <person name="Kumar S."/>
            <person name="Kwok R."/>
            <person name="Lander E."/>
            <person name="Langley C.H."/>
            <person name="Lapoint R."/>
            <person name="Lazzaro B.P."/>
            <person name="Lee S.J."/>
            <person name="Levesque L."/>
            <person name="Li R."/>
            <person name="Lin C.F."/>
            <person name="Lin M.F."/>
            <person name="Lindblad-Toh K."/>
            <person name="Llopart A."/>
            <person name="Long M."/>
            <person name="Low L."/>
            <person name="Lozovsky E."/>
            <person name="Lu J."/>
            <person name="Luo M."/>
            <person name="Machado C.A."/>
            <person name="Makalowski W."/>
            <person name="Marzo M."/>
            <person name="Matsuda M."/>
            <person name="Matzkin L."/>
            <person name="McAllister B."/>
            <person name="McBride C.S."/>
            <person name="McKernan B."/>
            <person name="McKernan K."/>
            <person name="Mendez-Lago M."/>
            <person name="Minx P."/>
            <person name="Mollenhauer M.U."/>
            <person name="Montooth K."/>
            <person name="Mount S.M."/>
            <person name="Mu X."/>
            <person name="Myers E."/>
            <person name="Negre B."/>
            <person name="Newfeld S."/>
            <person name="Nielsen R."/>
            <person name="Noor M.A."/>
            <person name="O'Grady P."/>
            <person name="Pachter L."/>
            <person name="Papaceit M."/>
            <person name="Parisi M.J."/>
            <person name="Parisi M."/>
            <person name="Parts L."/>
            <person name="Pedersen J.S."/>
            <person name="Pesole G."/>
            <person name="Phillippy A.M."/>
            <person name="Ponting C.P."/>
            <person name="Pop M."/>
            <person name="Porcelli D."/>
            <person name="Powell J.R."/>
            <person name="Prohaska S."/>
            <person name="Pruitt K."/>
            <person name="Puig M."/>
            <person name="Quesneville H."/>
            <person name="Ram K.R."/>
            <person name="Rand D."/>
            <person name="Rasmussen M.D."/>
            <person name="Reed L.K."/>
            <person name="Reenan R."/>
            <person name="Reily A."/>
            <person name="Remington K.A."/>
            <person name="Rieger T.T."/>
            <person name="Ritchie M.G."/>
            <person name="Robin C."/>
            <person name="Rogers Y.H."/>
            <person name="Rohde C."/>
            <person name="Rozas J."/>
            <person name="Rubenfield M.J."/>
            <person name="Ruiz A."/>
            <person name="Russo S."/>
            <person name="Salzberg S.L."/>
            <person name="Sanchez-Gracia A."/>
            <person name="Saranga D.J."/>
            <person name="Sato H."/>
            <person name="Schaeffer S.W."/>
            <person name="Schatz M.C."/>
            <person name="Schlenke T."/>
            <person name="Schwartz R."/>
            <person name="Segarra C."/>
            <person name="Singh R.S."/>
            <person name="Sirot L."/>
            <person name="Sirota M."/>
            <person name="Sisneros N.B."/>
            <person name="Smith C.D."/>
            <person name="Smith T.F."/>
            <person name="Spieth J."/>
            <person name="Stage D.E."/>
            <person name="Stark A."/>
            <person name="Stephan W."/>
            <person name="Strausberg R.L."/>
            <person name="Strempel S."/>
            <person name="Sturgill D."/>
            <person name="Sutton G."/>
            <person name="Sutton G.G."/>
            <person name="Tao W."/>
            <person name="Teichmann S."/>
            <person name="Tobari Y.N."/>
            <person name="Tomimura Y."/>
            <person name="Tsolas J.M."/>
            <person name="Valente V.L."/>
            <person name="Venter E."/>
            <person name="Venter J.C."/>
            <person name="Vicario S."/>
            <person name="Vieira F.G."/>
            <person name="Vilella A.J."/>
            <person name="Villasante A."/>
            <person name="Walenz B."/>
            <person name="Wang J."/>
            <person name="Wasserman M."/>
            <person name="Watts T."/>
            <person name="Wilson D."/>
            <person name="Wilson R.K."/>
            <person name="Wing R.A."/>
            <person name="Wolfner M.F."/>
            <person name="Wong A."/>
            <person name="Wong G.K."/>
            <person name="Wu C.I."/>
            <person name="Wu G."/>
            <person name="Yamamoto D."/>
            <person name="Yang H.P."/>
            <person name="Yang S.P."/>
            <person name="Yorke J.A."/>
            <person name="Yoshida K."/>
            <person name="Zdobnov E."/>
            <person name="Zhang P."/>
            <person name="Zhang Y."/>
            <person name="Zimin A.V."/>
            <person name="Baldwin J."/>
            <person name="Abdouelleil A."/>
            <person name="Abdulkadir J."/>
            <person name="Abebe A."/>
            <person name="Abera B."/>
            <person name="Abreu J."/>
            <person name="Acer S.C."/>
            <person name="Aftuck L."/>
            <person name="Alexander A."/>
            <person name="An P."/>
            <person name="Anderson E."/>
            <person name="Anderson S."/>
            <person name="Arachi H."/>
            <person name="Azer M."/>
            <person name="Bachantsang P."/>
            <person name="Barry A."/>
            <person name="Bayul T."/>
            <person name="Berlin A."/>
            <person name="Bessette D."/>
            <person name="Bloom T."/>
            <person name="Blye J."/>
            <person name="Boguslavskiy L."/>
            <person name="Bonnet C."/>
            <person name="Boukhgalter B."/>
            <person name="Bourzgui I."/>
            <person name="Brown A."/>
            <person name="Cahill P."/>
            <person name="Channer S."/>
            <person name="Cheshatsang Y."/>
            <person name="Chuda L."/>
            <person name="Citroen M."/>
            <person name="Collymore A."/>
            <person name="Cooke P."/>
            <person name="Costello M."/>
            <person name="D'Aco K."/>
            <person name="Daza R."/>
            <person name="De Haan G."/>
            <person name="DeGray S."/>
            <person name="DeMaso C."/>
            <person name="Dhargay N."/>
            <person name="Dooley K."/>
            <person name="Dooley E."/>
            <person name="Doricent M."/>
            <person name="Dorje P."/>
            <person name="Dorjee K."/>
            <person name="Dupes A."/>
            <person name="Elong R."/>
            <person name="Falk J."/>
            <person name="Farina A."/>
            <person name="Faro S."/>
            <person name="Ferguson D."/>
            <person name="Fisher S."/>
            <person name="Foley C.D."/>
            <person name="Franke A."/>
            <person name="Friedrich D."/>
            <person name="Gadbois L."/>
            <person name="Gearin G."/>
            <person name="Gearin C.R."/>
            <person name="Giannoukos G."/>
            <person name="Goode T."/>
            <person name="Graham J."/>
            <person name="Grandbois E."/>
            <person name="Grewal S."/>
            <person name="Gyaltsen K."/>
            <person name="Hafez N."/>
            <person name="Hagos B."/>
            <person name="Hall J."/>
            <person name="Henson C."/>
            <person name="Hollinger A."/>
            <person name="Honan T."/>
            <person name="Huard M.D."/>
            <person name="Hughes L."/>
            <person name="Hurhula B."/>
            <person name="Husby M.E."/>
            <person name="Kamat A."/>
            <person name="Kanga B."/>
            <person name="Kashin S."/>
            <person name="Khazanovich D."/>
            <person name="Kisner P."/>
            <person name="Lance K."/>
            <person name="Lara M."/>
            <person name="Lee W."/>
            <person name="Lennon N."/>
            <person name="Letendre F."/>
            <person name="LeVine R."/>
            <person name="Lipovsky A."/>
            <person name="Liu X."/>
            <person name="Liu J."/>
            <person name="Liu S."/>
            <person name="Lokyitsang T."/>
            <person name="Lokyitsang Y."/>
            <person name="Lubonja R."/>
            <person name="Lui A."/>
            <person name="MacDonald P."/>
            <person name="Magnisalis V."/>
            <person name="Maru K."/>
            <person name="Matthews C."/>
            <person name="McCusker W."/>
            <person name="McDonough S."/>
            <person name="Mehta T."/>
            <person name="Meldrim J."/>
            <person name="Meneus L."/>
            <person name="Mihai O."/>
            <person name="Mihalev A."/>
            <person name="Mihova T."/>
            <person name="Mittelman R."/>
            <person name="Mlenga V."/>
            <person name="Montmayeur A."/>
            <person name="Mulrain L."/>
            <person name="Navidi A."/>
            <person name="Naylor J."/>
            <person name="Negash T."/>
            <person name="Nguyen T."/>
            <person name="Nguyen N."/>
            <person name="Nicol R."/>
            <person name="Norbu C."/>
            <person name="Norbu N."/>
            <person name="Novod N."/>
            <person name="O'Neill B."/>
            <person name="Osman S."/>
            <person name="Markiewicz E."/>
            <person name="Oyono O.L."/>
            <person name="Patti C."/>
            <person name="Phunkhang P."/>
            <person name="Pierre F."/>
            <person name="Priest M."/>
            <person name="Raghuraman S."/>
            <person name="Rege F."/>
            <person name="Reyes R."/>
            <person name="Rise C."/>
            <person name="Rogov P."/>
            <person name="Ross K."/>
            <person name="Ryan E."/>
            <person name="Settipalli S."/>
            <person name="Shea T."/>
            <person name="Sherpa N."/>
            <person name="Shi L."/>
            <person name="Shih D."/>
            <person name="Sparrow T."/>
            <person name="Spaulding J."/>
            <person name="Stalker J."/>
            <person name="Stange-Thomann N."/>
            <person name="Stavropoulos S."/>
            <person name="Stone C."/>
            <person name="Strader C."/>
            <person name="Tesfaye S."/>
            <person name="Thomson T."/>
            <person name="Thoulutsang Y."/>
            <person name="Thoulutsang D."/>
            <person name="Topham K."/>
            <person name="Topping I."/>
            <person name="Tsamla T."/>
            <person name="Vassiliev H."/>
            <person name="Vo A."/>
            <person name="Wangchuk T."/>
            <person name="Wangdi T."/>
            <person name="Weiand M."/>
            <person name="Wilkinson J."/>
            <person name="Wilson A."/>
            <person name="Yadav S."/>
            <person name="Young G."/>
            <person name="Yu Q."/>
            <person name="Zembek L."/>
            <person name="Zhong D."/>
            <person name="Zimmer A."/>
            <person name="Zwirko Z."/>
            <person name="Jaffe D.B."/>
            <person name="Alvarez P."/>
            <person name="Brockman W."/>
            <person name="Butler J."/>
            <person name="Chin C."/>
            <person name="Gnerre S."/>
            <person name="Grabherr M."/>
            <person name="Kleber M."/>
            <person name="Mauceli E."/>
            <person name="MacCallum I."/>
        </authorList>
    </citation>
    <scope>NUCLEOTIDE SEQUENCE [LARGE SCALE GENOMIC DNA]</scope>
    <source>
        <strain evidence="4">Tucson 14024-0371.13</strain>
    </source>
</reference>
<dbReference type="GO" id="GO:0044179">
    <property type="term" value="P:hemolysis in another organism"/>
    <property type="evidence" value="ECO:0007669"/>
    <property type="project" value="InterPro"/>
</dbReference>
<keyword evidence="2" id="KW-0732">Signal</keyword>
<dbReference type="Gene3D" id="1.20.1170.10">
    <property type="match status" value="1"/>
</dbReference>
<dbReference type="HOGENOM" id="CLU_1620733_0_0_1"/>
<dbReference type="SMR" id="B3MSJ0"/>
<evidence type="ECO:0000313" key="4">
    <source>
        <dbReference type="Proteomes" id="UP000007801"/>
    </source>
</evidence>
<sequence>MKIFVILAVLLGILVAASKSENHESLVRFQNSLESFSNIVNTYRVDLDKELKSKELRNAIDLVDSSMLGFNGTAKIHLDDIRSLSSKASLTCQMSRDSVLESCVSLQSTLNLFISNIDSKKMSVSDKKVMWNMTLNALQFGSNKINESLTLLEEAQNTRNILKERLEDMNFNLKYDLMNLMRADEAKQENDSKNGLWEKIKNLWNKVVEYFSKVPQYPENVENKKIQMAKIEENMKRTTLLMEKYQNFDFSEDKTKINELSLIVSKGNENKQLIFGDDTQLQSQLIPQLNELKDNCIQFSEESSA</sequence>
<name>B3MSJ0_DROAN</name>
<accession>B3MSJ0</accession>
<evidence type="ECO:0000256" key="1">
    <source>
        <dbReference type="SAM" id="Coils"/>
    </source>
</evidence>
<feature type="signal peptide" evidence="2">
    <location>
        <begin position="1"/>
        <end position="20"/>
    </location>
</feature>
<keyword evidence="4" id="KW-1185">Reference proteome</keyword>
<protein>
    <recommendedName>
        <fullName evidence="5">Protein TsetseEP domain-containing protein</fullName>
    </recommendedName>
</protein>
<dbReference type="Proteomes" id="UP000007801">
    <property type="component" value="Unassembled WGS sequence"/>
</dbReference>
<dbReference type="KEGG" id="dan:6504161"/>
<dbReference type="GeneID" id="6504161"/>
<feature type="chain" id="PRO_5006454930" description="Protein TsetseEP domain-containing protein" evidence="2">
    <location>
        <begin position="21"/>
        <end position="305"/>
    </location>
</feature>
<dbReference type="InterPro" id="IPR027018">
    <property type="entry name" value="Hemolysin_E"/>
</dbReference>
<dbReference type="AlphaFoldDB" id="B3MSJ0"/>